<proteinExistence type="predicted"/>
<name>A0A833VG54_9POAL</name>
<evidence type="ECO:0000313" key="2">
    <source>
        <dbReference type="Proteomes" id="UP000623129"/>
    </source>
</evidence>
<reference evidence="1" key="1">
    <citation type="submission" date="2020-01" db="EMBL/GenBank/DDBJ databases">
        <title>Genome sequence of Kobresia littledalei, the first chromosome-level genome in the family Cyperaceae.</title>
        <authorList>
            <person name="Qu G."/>
        </authorList>
    </citation>
    <scope>NUCLEOTIDE SEQUENCE</scope>
    <source>
        <strain evidence="1">C.B.Clarke</strain>
        <tissue evidence="1">Leaf</tissue>
    </source>
</reference>
<organism evidence="1 2">
    <name type="scientific">Carex littledalei</name>
    <dbReference type="NCBI Taxonomy" id="544730"/>
    <lineage>
        <taxon>Eukaryota</taxon>
        <taxon>Viridiplantae</taxon>
        <taxon>Streptophyta</taxon>
        <taxon>Embryophyta</taxon>
        <taxon>Tracheophyta</taxon>
        <taxon>Spermatophyta</taxon>
        <taxon>Magnoliopsida</taxon>
        <taxon>Liliopsida</taxon>
        <taxon>Poales</taxon>
        <taxon>Cyperaceae</taxon>
        <taxon>Cyperoideae</taxon>
        <taxon>Cariceae</taxon>
        <taxon>Carex</taxon>
        <taxon>Carex subgen. Euthyceras</taxon>
    </lineage>
</organism>
<comment type="caution">
    <text evidence="1">The sequence shown here is derived from an EMBL/GenBank/DDBJ whole genome shotgun (WGS) entry which is preliminary data.</text>
</comment>
<keyword evidence="2" id="KW-1185">Reference proteome</keyword>
<dbReference type="Proteomes" id="UP000623129">
    <property type="component" value="Unassembled WGS sequence"/>
</dbReference>
<accession>A0A833VG54</accession>
<protein>
    <submittedName>
        <fullName evidence="1">Uncharacterized protein</fullName>
    </submittedName>
</protein>
<dbReference type="EMBL" id="SWLB01000006">
    <property type="protein sequence ID" value="KAF3337436.1"/>
    <property type="molecule type" value="Genomic_DNA"/>
</dbReference>
<dbReference type="AlphaFoldDB" id="A0A833VG54"/>
<sequence>MMREEMRLQENLGSMVEQDEFVTSVIGGLGPDYSCVDTEVFFHDAAPFDKLRKFVLRRQSLLQGGVTVLF</sequence>
<evidence type="ECO:0000313" key="1">
    <source>
        <dbReference type="EMBL" id="KAF3337436.1"/>
    </source>
</evidence>
<gene>
    <name evidence="1" type="ORF">FCM35_KLT18023</name>
</gene>